<dbReference type="EC" id="2.7.11.1" evidence="1"/>
<evidence type="ECO:0000256" key="1">
    <source>
        <dbReference type="ARBA" id="ARBA00012513"/>
    </source>
</evidence>
<keyword evidence="2 9" id="KW-0723">Serine/threonine-protein kinase</keyword>
<feature type="compositionally biased region" description="Polar residues" evidence="7">
    <location>
        <begin position="426"/>
        <end position="438"/>
    </location>
</feature>
<feature type="domain" description="Protein kinase" evidence="8">
    <location>
        <begin position="11"/>
        <end position="316"/>
    </location>
</feature>
<dbReference type="SUPFAM" id="SSF56112">
    <property type="entry name" value="Protein kinase-like (PK-like)"/>
    <property type="match status" value="1"/>
</dbReference>
<keyword evidence="10" id="KW-1185">Reference proteome</keyword>
<dbReference type="RefSeq" id="WP_184573138.1">
    <property type="nucleotide sequence ID" value="NZ_JACHJL010000008.1"/>
</dbReference>
<feature type="region of interest" description="Disordered" evidence="7">
    <location>
        <begin position="207"/>
        <end position="267"/>
    </location>
</feature>
<evidence type="ECO:0000256" key="6">
    <source>
        <dbReference type="ARBA" id="ARBA00022840"/>
    </source>
</evidence>
<dbReference type="Gene3D" id="1.10.510.10">
    <property type="entry name" value="Transferase(Phosphotransferase) domain 1"/>
    <property type="match status" value="1"/>
</dbReference>
<feature type="compositionally biased region" description="Low complexity" evidence="7">
    <location>
        <begin position="322"/>
        <end position="336"/>
    </location>
</feature>
<keyword evidence="4" id="KW-0547">Nucleotide-binding</keyword>
<evidence type="ECO:0000256" key="3">
    <source>
        <dbReference type="ARBA" id="ARBA00022679"/>
    </source>
</evidence>
<evidence type="ECO:0000256" key="4">
    <source>
        <dbReference type="ARBA" id="ARBA00022741"/>
    </source>
</evidence>
<evidence type="ECO:0000256" key="2">
    <source>
        <dbReference type="ARBA" id="ARBA00022527"/>
    </source>
</evidence>
<reference evidence="9 10" key="1">
    <citation type="submission" date="2020-08" db="EMBL/GenBank/DDBJ databases">
        <title>Genomic Encyclopedia of Type Strains, Phase III (KMG-III): the genomes of soil and plant-associated and newly described type strains.</title>
        <authorList>
            <person name="Whitman W."/>
        </authorList>
    </citation>
    <scope>NUCLEOTIDE SEQUENCE [LARGE SCALE GENOMIC DNA]</scope>
    <source>
        <strain evidence="9 10">CECT 8305</strain>
    </source>
</reference>
<dbReference type="EMBL" id="JACHJL010000008">
    <property type="protein sequence ID" value="MBB5936576.1"/>
    <property type="molecule type" value="Genomic_DNA"/>
</dbReference>
<feature type="region of interest" description="Disordered" evidence="7">
    <location>
        <begin position="426"/>
        <end position="467"/>
    </location>
</feature>
<feature type="region of interest" description="Disordered" evidence="7">
    <location>
        <begin position="652"/>
        <end position="675"/>
    </location>
</feature>
<dbReference type="Pfam" id="PF00069">
    <property type="entry name" value="Pkinase"/>
    <property type="match status" value="1"/>
</dbReference>
<dbReference type="GO" id="GO:0005524">
    <property type="term" value="F:ATP binding"/>
    <property type="evidence" value="ECO:0007669"/>
    <property type="project" value="UniProtKB-KW"/>
</dbReference>
<dbReference type="InterPro" id="IPR000719">
    <property type="entry name" value="Prot_kinase_dom"/>
</dbReference>
<comment type="caution">
    <text evidence="9">The sequence shown here is derived from an EMBL/GenBank/DDBJ whole genome shotgun (WGS) entry which is preliminary data.</text>
</comment>
<dbReference type="CDD" id="cd14014">
    <property type="entry name" value="STKc_PknB_like"/>
    <property type="match status" value="1"/>
</dbReference>
<keyword evidence="3" id="KW-0808">Transferase</keyword>
<evidence type="ECO:0000313" key="10">
    <source>
        <dbReference type="Proteomes" id="UP000588098"/>
    </source>
</evidence>
<gene>
    <name evidence="9" type="ORF">FHS42_003651</name>
</gene>
<dbReference type="AlphaFoldDB" id="A0A7W9QAI8"/>
<sequence length="733" mass="76934">MRLDHHGDERYRLKDGPIPGGRSEVWLARDTQLGQDVALKRARIEDNSSAAFERLQAEARALARFREHPHVVTLYDAVRVGEGADAECWLVMEYASGGSLVGRPAMSPQKAAKIGAQIAWALVALHASGIVHCDVKPGNIVLSDGETAKLTDLDSAHRVGGTETITCNQSVSYTPDYAAPEVVRGNPVRASDVFSLGATVYELIVGRPPRHDGADSWSDDGGSGGGGAPSPRSGAGSAGAGSTTEFLGHGDEQTSPQPSEDAEGDERVRRWRYQHGVVRLDGDVGPLRELLHAMLATEPANRPTASEVRKRFQQVAGDIGVSAPDAAEPPSADANEPSPPGVAEAASSGAGKTAPPNASEPHAPDAADPTAPGDTSVGSRGGDRTGWLRNVAGPVRRHPWVTTVAALAVTALGAIGLPSLLSNDGNTSNDANDGNTGAHSAPPAVSHEPDGPRATEPRAADPCGLADPRALSRFGSAQLDNDYGNFERCDIIVERGNDTVVDVKVELASGLPSDLTSPTRKMGTVDVVTMPAESAECERVLLPGGDAKFGVYITVNEDKDRPAPLCEMADAAVRYAAQQLNKGPVPPRTAEPAADSLVRKDACTLLDARALSIIPGIDADDPDVGYGNWECDWHSSTSDIVAALRFDRGQPLTASDGRRTQLGGRPAFVSPKEEGPDTCLVRVEHRAYSDHDGQRAMEMLHLVVSGSQPTDELCTMATELATSAAAELPQTVA</sequence>
<dbReference type="Gene3D" id="3.30.200.20">
    <property type="entry name" value="Phosphorylase Kinase, domain 1"/>
    <property type="match status" value="1"/>
</dbReference>
<dbReference type="PANTHER" id="PTHR43289:SF6">
    <property type="entry name" value="SERINE_THREONINE-PROTEIN KINASE NEKL-3"/>
    <property type="match status" value="1"/>
</dbReference>
<feature type="region of interest" description="Disordered" evidence="7">
    <location>
        <begin position="321"/>
        <end position="390"/>
    </location>
</feature>
<dbReference type="PROSITE" id="PS00108">
    <property type="entry name" value="PROTEIN_KINASE_ST"/>
    <property type="match status" value="1"/>
</dbReference>
<dbReference type="InterPro" id="IPR011009">
    <property type="entry name" value="Kinase-like_dom_sf"/>
</dbReference>
<keyword evidence="5 9" id="KW-0418">Kinase</keyword>
<keyword evidence="6" id="KW-0067">ATP-binding</keyword>
<dbReference type="InterPro" id="IPR008271">
    <property type="entry name" value="Ser/Thr_kinase_AS"/>
</dbReference>
<evidence type="ECO:0000313" key="9">
    <source>
        <dbReference type="EMBL" id="MBB5936576.1"/>
    </source>
</evidence>
<dbReference type="Proteomes" id="UP000588098">
    <property type="component" value="Unassembled WGS sequence"/>
</dbReference>
<evidence type="ECO:0000259" key="8">
    <source>
        <dbReference type="PROSITE" id="PS50011"/>
    </source>
</evidence>
<proteinExistence type="predicted"/>
<evidence type="ECO:0000256" key="5">
    <source>
        <dbReference type="ARBA" id="ARBA00022777"/>
    </source>
</evidence>
<dbReference type="GO" id="GO:0004674">
    <property type="term" value="F:protein serine/threonine kinase activity"/>
    <property type="evidence" value="ECO:0007669"/>
    <property type="project" value="UniProtKB-KW"/>
</dbReference>
<evidence type="ECO:0000256" key="7">
    <source>
        <dbReference type="SAM" id="MobiDB-lite"/>
    </source>
</evidence>
<dbReference type="PROSITE" id="PS50011">
    <property type="entry name" value="PROTEIN_KINASE_DOM"/>
    <property type="match status" value="1"/>
</dbReference>
<dbReference type="SMART" id="SM00220">
    <property type="entry name" value="S_TKc"/>
    <property type="match status" value="1"/>
</dbReference>
<feature type="compositionally biased region" description="Low complexity" evidence="7">
    <location>
        <begin position="364"/>
        <end position="374"/>
    </location>
</feature>
<name>A0A7W9QAI8_9ACTN</name>
<accession>A0A7W9QAI8</accession>
<protein>
    <recommendedName>
        <fullName evidence="1">non-specific serine/threonine protein kinase</fullName>
        <ecNumber evidence="1">2.7.11.1</ecNumber>
    </recommendedName>
</protein>
<dbReference type="PANTHER" id="PTHR43289">
    <property type="entry name" value="MITOGEN-ACTIVATED PROTEIN KINASE KINASE KINASE 20-RELATED"/>
    <property type="match status" value="1"/>
</dbReference>
<organism evidence="9 10">
    <name type="scientific">Streptomyces zagrosensis</name>
    <dbReference type="NCBI Taxonomy" id="1042984"/>
    <lineage>
        <taxon>Bacteria</taxon>
        <taxon>Bacillati</taxon>
        <taxon>Actinomycetota</taxon>
        <taxon>Actinomycetes</taxon>
        <taxon>Kitasatosporales</taxon>
        <taxon>Streptomycetaceae</taxon>
        <taxon>Streptomyces</taxon>
    </lineage>
</organism>
<feature type="compositionally biased region" description="Basic and acidic residues" evidence="7">
    <location>
        <begin position="447"/>
        <end position="459"/>
    </location>
</feature>